<feature type="signal peptide" evidence="1">
    <location>
        <begin position="1"/>
        <end position="18"/>
    </location>
</feature>
<dbReference type="PANTHER" id="PTHR28154:SF1">
    <property type="entry name" value="CELL WALL SYNTHESIS PROTEIN KNH1-RELATED"/>
    <property type="match status" value="1"/>
</dbReference>
<dbReference type="AlphaFoldDB" id="A0A8G1VV48"/>
<dbReference type="Proteomes" id="UP000249789">
    <property type="component" value="Unassembled WGS sequence"/>
</dbReference>
<evidence type="ECO:0000313" key="2">
    <source>
        <dbReference type="EMBL" id="RAK73742.1"/>
    </source>
</evidence>
<name>A0A8G1VV48_9EURO</name>
<accession>A0A8G1VV48</accession>
<organism evidence="2 3">
    <name type="scientific">Aspergillus fijiensis CBS 313.89</name>
    <dbReference type="NCBI Taxonomy" id="1448319"/>
    <lineage>
        <taxon>Eukaryota</taxon>
        <taxon>Fungi</taxon>
        <taxon>Dikarya</taxon>
        <taxon>Ascomycota</taxon>
        <taxon>Pezizomycotina</taxon>
        <taxon>Eurotiomycetes</taxon>
        <taxon>Eurotiomycetidae</taxon>
        <taxon>Eurotiales</taxon>
        <taxon>Aspergillaceae</taxon>
        <taxon>Aspergillus</taxon>
    </lineage>
</organism>
<dbReference type="EMBL" id="KZ824676">
    <property type="protein sequence ID" value="RAK73742.1"/>
    <property type="molecule type" value="Genomic_DNA"/>
</dbReference>
<dbReference type="InterPro" id="IPR045328">
    <property type="entry name" value="Kre9/Knh1"/>
</dbReference>
<keyword evidence="3" id="KW-1185">Reference proteome</keyword>
<feature type="chain" id="PRO_5034116429" evidence="1">
    <location>
        <begin position="19"/>
        <end position="183"/>
    </location>
</feature>
<dbReference type="RefSeq" id="XP_040797752.1">
    <property type="nucleotide sequence ID" value="XM_040939835.1"/>
</dbReference>
<dbReference type="GO" id="GO:0006078">
    <property type="term" value="P:(1-&gt;6)-beta-D-glucan biosynthetic process"/>
    <property type="evidence" value="ECO:0007669"/>
    <property type="project" value="InterPro"/>
</dbReference>
<dbReference type="GO" id="GO:0005576">
    <property type="term" value="C:extracellular region"/>
    <property type="evidence" value="ECO:0007669"/>
    <property type="project" value="TreeGrafter"/>
</dbReference>
<dbReference type="PANTHER" id="PTHR28154">
    <property type="entry name" value="CELL WALL SYNTHESIS PROTEIN KNH1-RELATED"/>
    <property type="match status" value="1"/>
</dbReference>
<protein>
    <submittedName>
        <fullName evidence="2">Uncharacterized protein</fullName>
    </submittedName>
</protein>
<reference evidence="2 3" key="1">
    <citation type="submission" date="2018-02" db="EMBL/GenBank/DDBJ databases">
        <title>The genomes of Aspergillus section Nigri reveals drivers in fungal speciation.</title>
        <authorList>
            <consortium name="DOE Joint Genome Institute"/>
            <person name="Vesth T.C."/>
            <person name="Nybo J."/>
            <person name="Theobald S."/>
            <person name="Brandl J."/>
            <person name="Frisvad J.C."/>
            <person name="Nielsen K.F."/>
            <person name="Lyhne E.K."/>
            <person name="Kogle M.E."/>
            <person name="Kuo A."/>
            <person name="Riley R."/>
            <person name="Clum A."/>
            <person name="Nolan M."/>
            <person name="Lipzen A."/>
            <person name="Salamov A."/>
            <person name="Henrissat B."/>
            <person name="Wiebenga A."/>
            <person name="De vries R.P."/>
            <person name="Grigoriev I.V."/>
            <person name="Mortensen U.H."/>
            <person name="Andersen M.R."/>
            <person name="Baker S.E."/>
        </authorList>
    </citation>
    <scope>NUCLEOTIDE SEQUENCE [LARGE SCALE GENOMIC DNA]</scope>
    <source>
        <strain evidence="2 3">CBS 313.89</strain>
    </source>
</reference>
<evidence type="ECO:0000256" key="1">
    <source>
        <dbReference type="SAM" id="SignalP"/>
    </source>
</evidence>
<gene>
    <name evidence="2" type="ORF">BO72DRAFT_228541</name>
</gene>
<dbReference type="GeneID" id="63857168"/>
<keyword evidence="1" id="KW-0732">Signal</keyword>
<dbReference type="VEuPathDB" id="FungiDB:BO72DRAFT_228541"/>
<dbReference type="GO" id="GO:0042546">
    <property type="term" value="P:cell wall biogenesis"/>
    <property type="evidence" value="ECO:0007669"/>
    <property type="project" value="InterPro"/>
</dbReference>
<evidence type="ECO:0000313" key="3">
    <source>
        <dbReference type="Proteomes" id="UP000249789"/>
    </source>
</evidence>
<proteinExistence type="predicted"/>
<dbReference type="GO" id="GO:0031505">
    <property type="term" value="P:fungal-type cell wall organization"/>
    <property type="evidence" value="ECO:0007669"/>
    <property type="project" value="TreeGrafter"/>
</dbReference>
<sequence>MIPLRALFPFGAASLAASQVQMLWRGPACRRLQGQHKASTHQFTLLNLSVLQVNATSELAGSSCVCFQTLSLSLSLSFHNMMIRHLILFLLAALFPQALADVEFMIPQPGAILRIGDVLTAQWRESSRHPLISDLLYYDLYLCAGGQVAGTYEDVALLSRGNLFARGNSLSFTLDRSIRDNAF</sequence>